<evidence type="ECO:0000256" key="10">
    <source>
        <dbReference type="SAM" id="Phobius"/>
    </source>
</evidence>
<evidence type="ECO:0000256" key="4">
    <source>
        <dbReference type="ARBA" id="ARBA00022475"/>
    </source>
</evidence>
<dbReference type="Proteomes" id="UP001595685">
    <property type="component" value="Unassembled WGS sequence"/>
</dbReference>
<dbReference type="InterPro" id="IPR013556">
    <property type="entry name" value="Flag_M-ring_C"/>
</dbReference>
<keyword evidence="14" id="KW-1185">Reference proteome</keyword>
<organism evidence="13 14">
    <name type="scientific">Aquipuribacter hungaricus</name>
    <dbReference type="NCBI Taxonomy" id="545624"/>
    <lineage>
        <taxon>Bacteria</taxon>
        <taxon>Bacillati</taxon>
        <taxon>Actinomycetota</taxon>
        <taxon>Actinomycetes</taxon>
        <taxon>Micrococcales</taxon>
        <taxon>Intrasporangiaceae</taxon>
        <taxon>Aquipuribacter</taxon>
    </lineage>
</organism>
<evidence type="ECO:0000256" key="9">
    <source>
        <dbReference type="PIRNR" id="PIRNR004862"/>
    </source>
</evidence>
<keyword evidence="13" id="KW-0969">Cilium</keyword>
<keyword evidence="13" id="KW-0282">Flagellum</keyword>
<dbReference type="PANTHER" id="PTHR30046:SF0">
    <property type="entry name" value="FLAGELLAR M-RING PROTEIN"/>
    <property type="match status" value="1"/>
</dbReference>
<protein>
    <recommendedName>
        <fullName evidence="9">Flagellar M-ring protein</fullName>
    </recommendedName>
</protein>
<comment type="caution">
    <text evidence="13">The sequence shown here is derived from an EMBL/GenBank/DDBJ whole genome shotgun (WGS) entry which is preliminary data.</text>
</comment>
<comment type="similarity">
    <text evidence="3 9">Belongs to the FliF family.</text>
</comment>
<dbReference type="NCBIfam" id="TIGR00206">
    <property type="entry name" value="fliF"/>
    <property type="match status" value="1"/>
</dbReference>
<dbReference type="RefSeq" id="WP_340295530.1">
    <property type="nucleotide sequence ID" value="NZ_JBBEOI010000255.1"/>
</dbReference>
<accession>A0ABV7WJB6</accession>
<evidence type="ECO:0000256" key="7">
    <source>
        <dbReference type="ARBA" id="ARBA00023136"/>
    </source>
</evidence>
<sequence>MSPRTKDPRAAAGQQARRAQAAWGELPGAQKTLGVVVALALLVGAVAFVQWQRAPQLSPLFTGLSSADGGAVVEELQAAGVAYELTDGGATVLVPEEQVYDLRLQMSAAGLPGDDTGGYSLLDEQGVTASQFQQEVAYQRAVEGELAKTIGAIDGVEAAVVHLAVPKKDVFVDESDAPTASVLVQTRAGKTLDKGQVASVVTLVSSSVEGMLPEAVSVVDGTGTLLSAKAAGPGSGGGVEAADMTADFETRVAGDLQTLLDTVVGPGNAVATVTAALDFDATEATTERFLAPEEGVLPLSETTEGEQYTGAGGAGEAGVLGPDNIVVPNITVQGEASDNAYSSASKTVNNAVGKVTERVVSAPGTVERLSVSVVVDRDAVARTDMLALQDTVSAAVGLDAARGDVVSVTQMPFDVGDAEAVAAELEAAGEAAAAEGRQDMIWNAVLAGLVLLVVIITLVMGARRKKRSEPVDLGLYAPADDEPVAVPAIPAPRAEALPAAPDPEAAQLASLTSQRDEVIDLVDREPAEVAELLRGWLADRRSS</sequence>
<reference evidence="14" key="1">
    <citation type="journal article" date="2019" name="Int. J. Syst. Evol. Microbiol.">
        <title>The Global Catalogue of Microorganisms (GCM) 10K type strain sequencing project: providing services to taxonomists for standard genome sequencing and annotation.</title>
        <authorList>
            <consortium name="The Broad Institute Genomics Platform"/>
            <consortium name="The Broad Institute Genome Sequencing Center for Infectious Disease"/>
            <person name="Wu L."/>
            <person name="Ma J."/>
        </authorList>
    </citation>
    <scope>NUCLEOTIDE SEQUENCE [LARGE SCALE GENOMIC DNA]</scope>
    <source>
        <strain evidence="14">NCAIM B.02333</strain>
    </source>
</reference>
<keyword evidence="7 10" id="KW-0472">Membrane</keyword>
<evidence type="ECO:0000259" key="11">
    <source>
        <dbReference type="Pfam" id="PF01514"/>
    </source>
</evidence>
<evidence type="ECO:0000256" key="1">
    <source>
        <dbReference type="ARBA" id="ARBA00004117"/>
    </source>
</evidence>
<proteinExistence type="inferred from homology"/>
<evidence type="ECO:0000256" key="5">
    <source>
        <dbReference type="ARBA" id="ARBA00022692"/>
    </source>
</evidence>
<dbReference type="PANTHER" id="PTHR30046">
    <property type="entry name" value="FLAGELLAR M-RING PROTEIN"/>
    <property type="match status" value="1"/>
</dbReference>
<keyword evidence="6 10" id="KW-1133">Transmembrane helix</keyword>
<keyword evidence="13" id="KW-0966">Cell projection</keyword>
<keyword evidence="4" id="KW-1003">Cell membrane</keyword>
<dbReference type="Gene3D" id="3.30.300.30">
    <property type="match status" value="1"/>
</dbReference>
<dbReference type="Pfam" id="PF01514">
    <property type="entry name" value="YscJ_FliF"/>
    <property type="match status" value="1"/>
</dbReference>
<evidence type="ECO:0000256" key="2">
    <source>
        <dbReference type="ARBA" id="ARBA00004651"/>
    </source>
</evidence>
<evidence type="ECO:0000256" key="8">
    <source>
        <dbReference type="ARBA" id="ARBA00023143"/>
    </source>
</evidence>
<evidence type="ECO:0000313" key="13">
    <source>
        <dbReference type="EMBL" id="MFC3689494.1"/>
    </source>
</evidence>
<dbReference type="InterPro" id="IPR043427">
    <property type="entry name" value="YscJ/FliF"/>
</dbReference>
<evidence type="ECO:0000256" key="6">
    <source>
        <dbReference type="ARBA" id="ARBA00022989"/>
    </source>
</evidence>
<comment type="function">
    <text evidence="9">The M ring may be actively involved in energy transduction.</text>
</comment>
<feature type="domain" description="Flagellar M-ring N-terminal" evidence="11">
    <location>
        <begin position="54"/>
        <end position="227"/>
    </location>
</feature>
<dbReference type="InterPro" id="IPR000067">
    <property type="entry name" value="FlgMring_FliF"/>
</dbReference>
<evidence type="ECO:0000313" key="14">
    <source>
        <dbReference type="Proteomes" id="UP001595685"/>
    </source>
</evidence>
<dbReference type="PIRSF" id="PIRSF004862">
    <property type="entry name" value="FliF"/>
    <property type="match status" value="1"/>
</dbReference>
<feature type="domain" description="Flagellar M-ring C-terminal" evidence="12">
    <location>
        <begin position="260"/>
        <end position="413"/>
    </location>
</feature>
<dbReference type="Pfam" id="PF08345">
    <property type="entry name" value="YscJ_FliF_C"/>
    <property type="match status" value="1"/>
</dbReference>
<dbReference type="PRINTS" id="PR01009">
    <property type="entry name" value="FLGMRINGFLIF"/>
</dbReference>
<dbReference type="InterPro" id="IPR006182">
    <property type="entry name" value="FliF_N_dom"/>
</dbReference>
<comment type="subcellular location">
    <subcellularLocation>
        <location evidence="1 9">Bacterial flagellum basal body</location>
    </subcellularLocation>
    <subcellularLocation>
        <location evidence="2">Cell membrane</location>
        <topology evidence="2">Multi-pass membrane protein</topology>
    </subcellularLocation>
</comment>
<dbReference type="EMBL" id="JBHRWW010000010">
    <property type="protein sequence ID" value="MFC3689494.1"/>
    <property type="molecule type" value="Genomic_DNA"/>
</dbReference>
<keyword evidence="5 10" id="KW-0812">Transmembrane</keyword>
<gene>
    <name evidence="13" type="primary">fliF</name>
    <name evidence="13" type="ORF">ACFOLH_14175</name>
</gene>
<keyword evidence="8 9" id="KW-0975">Bacterial flagellum</keyword>
<feature type="transmembrane region" description="Helical" evidence="10">
    <location>
        <begin position="440"/>
        <end position="460"/>
    </location>
</feature>
<name>A0ABV7WJB6_9MICO</name>
<feature type="transmembrane region" description="Helical" evidence="10">
    <location>
        <begin position="33"/>
        <end position="51"/>
    </location>
</feature>
<dbReference type="InterPro" id="IPR045851">
    <property type="entry name" value="AMP-bd_C_sf"/>
</dbReference>
<evidence type="ECO:0000259" key="12">
    <source>
        <dbReference type="Pfam" id="PF08345"/>
    </source>
</evidence>
<evidence type="ECO:0000256" key="3">
    <source>
        <dbReference type="ARBA" id="ARBA00007971"/>
    </source>
</evidence>